<evidence type="ECO:0000256" key="1">
    <source>
        <dbReference type="ARBA" id="ARBA00022801"/>
    </source>
</evidence>
<evidence type="ECO:0000313" key="4">
    <source>
        <dbReference type="Proteomes" id="UP000275078"/>
    </source>
</evidence>
<dbReference type="CDD" id="cd01846">
    <property type="entry name" value="fatty_acyltransferase_like"/>
    <property type="match status" value="1"/>
</dbReference>
<dbReference type="GO" id="GO:0016788">
    <property type="term" value="F:hydrolase activity, acting on ester bonds"/>
    <property type="evidence" value="ECO:0007669"/>
    <property type="project" value="InterPro"/>
</dbReference>
<accession>A0A3N4HN62</accession>
<feature type="signal peptide" evidence="2">
    <location>
        <begin position="1"/>
        <end position="18"/>
    </location>
</feature>
<dbReference type="Proteomes" id="UP000275078">
    <property type="component" value="Unassembled WGS sequence"/>
</dbReference>
<dbReference type="InterPro" id="IPR001087">
    <property type="entry name" value="GDSL"/>
</dbReference>
<dbReference type="InterPro" id="IPR036514">
    <property type="entry name" value="SGNH_hydro_sf"/>
</dbReference>
<dbReference type="PANTHER" id="PTHR45648">
    <property type="entry name" value="GDSL LIPASE/ACYLHYDROLASE FAMILY PROTEIN (AFU_ORTHOLOGUE AFUA_4G14700)"/>
    <property type="match status" value="1"/>
</dbReference>
<keyword evidence="4" id="KW-1185">Reference proteome</keyword>
<reference evidence="3 4" key="1">
    <citation type="journal article" date="2018" name="Nat. Ecol. Evol.">
        <title>Pezizomycetes genomes reveal the molecular basis of ectomycorrhizal truffle lifestyle.</title>
        <authorList>
            <person name="Murat C."/>
            <person name="Payen T."/>
            <person name="Noel B."/>
            <person name="Kuo A."/>
            <person name="Morin E."/>
            <person name="Chen J."/>
            <person name="Kohler A."/>
            <person name="Krizsan K."/>
            <person name="Balestrini R."/>
            <person name="Da Silva C."/>
            <person name="Montanini B."/>
            <person name="Hainaut M."/>
            <person name="Levati E."/>
            <person name="Barry K.W."/>
            <person name="Belfiori B."/>
            <person name="Cichocki N."/>
            <person name="Clum A."/>
            <person name="Dockter R.B."/>
            <person name="Fauchery L."/>
            <person name="Guy J."/>
            <person name="Iotti M."/>
            <person name="Le Tacon F."/>
            <person name="Lindquist E.A."/>
            <person name="Lipzen A."/>
            <person name="Malagnac F."/>
            <person name="Mello A."/>
            <person name="Molinier V."/>
            <person name="Miyauchi S."/>
            <person name="Poulain J."/>
            <person name="Riccioni C."/>
            <person name="Rubini A."/>
            <person name="Sitrit Y."/>
            <person name="Splivallo R."/>
            <person name="Traeger S."/>
            <person name="Wang M."/>
            <person name="Zifcakova L."/>
            <person name="Wipf D."/>
            <person name="Zambonelli A."/>
            <person name="Paolocci F."/>
            <person name="Nowrousian M."/>
            <person name="Ottonello S."/>
            <person name="Baldrian P."/>
            <person name="Spatafora J.W."/>
            <person name="Henrissat B."/>
            <person name="Nagy L.G."/>
            <person name="Aury J.M."/>
            <person name="Wincker P."/>
            <person name="Grigoriev I.V."/>
            <person name="Bonfante P."/>
            <person name="Martin F.M."/>
        </authorList>
    </citation>
    <scope>NUCLEOTIDE SEQUENCE [LARGE SCALE GENOMIC DNA]</scope>
    <source>
        <strain evidence="3 4">RN42</strain>
    </source>
</reference>
<feature type="chain" id="PRO_5017994807" evidence="2">
    <location>
        <begin position="19"/>
        <end position="349"/>
    </location>
</feature>
<protein>
    <submittedName>
        <fullName evidence="3">GDSL lipase/acylhydrolase family protein</fullName>
    </submittedName>
</protein>
<sequence>MKFLALSLVALSAASVEAGGPKKNFWGTNFKNLVAFGDSYTDEGRLNYISGNNGQVPPPGYIQPIGENTASGGRSWARYVATSTKTKLYNYAVGGAVCSNNLTPRTFGNGLFPSVREYEIPAYKTDSKLLKIKPSETLYTIWIGTNDIGGNALVSREQLPNVGLVNVTECVIQSLNDLYQQGARNFVLQNMAPLQYAPLYVTGEPENGGEYGKSVFWGDRDEQVKNITRLTEEIRDFVWNGNEIYKYKAPAEVTKWKGAKLAVFDSYGLMLDILNRPSAYLNGSAPLDTTGYNNHCTLDWQCKMERPQDKDSYFWYDSLHPSEQVGRVIAREFAKIFKGEGKWTSFYKN</sequence>
<dbReference type="OrthoDB" id="1600564at2759"/>
<proteinExistence type="predicted"/>
<evidence type="ECO:0000256" key="2">
    <source>
        <dbReference type="SAM" id="SignalP"/>
    </source>
</evidence>
<dbReference type="PANTHER" id="PTHR45648:SF22">
    <property type="entry name" value="GDSL LIPASE_ACYLHYDROLASE FAMILY PROTEIN (AFU_ORTHOLOGUE AFUA_4G14700)"/>
    <property type="match status" value="1"/>
</dbReference>
<dbReference type="InterPro" id="IPR051058">
    <property type="entry name" value="GDSL_Est/Lipase"/>
</dbReference>
<dbReference type="AlphaFoldDB" id="A0A3N4HN62"/>
<dbReference type="EMBL" id="ML119768">
    <property type="protein sequence ID" value="RPA75263.1"/>
    <property type="molecule type" value="Genomic_DNA"/>
</dbReference>
<dbReference type="Pfam" id="PF00657">
    <property type="entry name" value="Lipase_GDSL"/>
    <property type="match status" value="1"/>
</dbReference>
<name>A0A3N4HN62_ASCIM</name>
<keyword evidence="2" id="KW-0732">Signal</keyword>
<dbReference type="SUPFAM" id="SSF52266">
    <property type="entry name" value="SGNH hydrolase"/>
    <property type="match status" value="1"/>
</dbReference>
<gene>
    <name evidence="3" type="ORF">BJ508DRAFT_332302</name>
</gene>
<evidence type="ECO:0000313" key="3">
    <source>
        <dbReference type="EMBL" id="RPA75263.1"/>
    </source>
</evidence>
<keyword evidence="1 3" id="KW-0378">Hydrolase</keyword>
<organism evidence="3 4">
    <name type="scientific">Ascobolus immersus RN42</name>
    <dbReference type="NCBI Taxonomy" id="1160509"/>
    <lineage>
        <taxon>Eukaryota</taxon>
        <taxon>Fungi</taxon>
        <taxon>Dikarya</taxon>
        <taxon>Ascomycota</taxon>
        <taxon>Pezizomycotina</taxon>
        <taxon>Pezizomycetes</taxon>
        <taxon>Pezizales</taxon>
        <taxon>Ascobolaceae</taxon>
        <taxon>Ascobolus</taxon>
    </lineage>
</organism>
<dbReference type="STRING" id="1160509.A0A3N4HN62"/>
<dbReference type="Gene3D" id="3.40.50.1110">
    <property type="entry name" value="SGNH hydrolase"/>
    <property type="match status" value="1"/>
</dbReference>